<evidence type="ECO:0000256" key="1">
    <source>
        <dbReference type="SAM" id="Phobius"/>
    </source>
</evidence>
<keyword evidence="1" id="KW-0472">Membrane</keyword>
<evidence type="ECO:0000313" key="3">
    <source>
        <dbReference type="Proteomes" id="UP000003494"/>
    </source>
</evidence>
<feature type="transmembrane region" description="Helical" evidence="1">
    <location>
        <begin position="83"/>
        <end position="104"/>
    </location>
</feature>
<evidence type="ECO:0000313" key="2">
    <source>
        <dbReference type="EMBL" id="EEP28433.1"/>
    </source>
</evidence>
<feature type="transmembrane region" description="Helical" evidence="1">
    <location>
        <begin position="154"/>
        <end position="173"/>
    </location>
</feature>
<dbReference type="AlphaFoldDB" id="C4GBD9"/>
<reference evidence="2" key="1">
    <citation type="submission" date="2009-04" db="EMBL/GenBank/DDBJ databases">
        <authorList>
            <person name="Weinstock G."/>
            <person name="Sodergren E."/>
            <person name="Clifton S."/>
            <person name="Fulton L."/>
            <person name="Fulton B."/>
            <person name="Courtney L."/>
            <person name="Fronick C."/>
            <person name="Harrison M."/>
            <person name="Strong C."/>
            <person name="Farmer C."/>
            <person name="Delahaunty K."/>
            <person name="Markovic C."/>
            <person name="Hall O."/>
            <person name="Minx P."/>
            <person name="Tomlinson C."/>
            <person name="Mitreva M."/>
            <person name="Nelson J."/>
            <person name="Hou S."/>
            <person name="Wollam A."/>
            <person name="Pepin K.H."/>
            <person name="Johnson M."/>
            <person name="Bhonagiri V."/>
            <person name="Nash W.E."/>
            <person name="Warren W."/>
            <person name="Chinwalla A."/>
            <person name="Mardis E.R."/>
            <person name="Wilson R.K."/>
        </authorList>
    </citation>
    <scope>NUCLEOTIDE SEQUENCE [LARGE SCALE GENOMIC DNA]</scope>
    <source>
        <strain evidence="2">DSM 14600</strain>
    </source>
</reference>
<protein>
    <submittedName>
        <fullName evidence="2">Uncharacterized protein</fullName>
    </submittedName>
</protein>
<dbReference type="EMBL" id="ACIP02000002">
    <property type="protein sequence ID" value="EEP28433.1"/>
    <property type="molecule type" value="Genomic_DNA"/>
</dbReference>
<dbReference type="RefSeq" id="WP_006906250.1">
    <property type="nucleotide sequence ID" value="NZ_GG665866.1"/>
</dbReference>
<sequence>MKHKNLRITLEALFLLAWMMIAICLTFYFPMRILMLSVSLLLLAAYDFYAGMKSQGLRSAFYFLSGFAFLVECICILREDWNVFFIQISAALLIFICQIVAYWMDDGTAVRESDHKEKGAGKALVGARNLALVCSWSAFLLGRNAVYGTSFPGIIALILFALYLILHFLVWYMDMRDIDGEMSVSWR</sequence>
<feature type="transmembrane region" description="Helical" evidence="1">
    <location>
        <begin position="59"/>
        <end position="77"/>
    </location>
</feature>
<proteinExistence type="predicted"/>
<keyword evidence="1" id="KW-0812">Transmembrane</keyword>
<feature type="transmembrane region" description="Helical" evidence="1">
    <location>
        <begin position="12"/>
        <end position="29"/>
    </location>
</feature>
<name>C4GBD9_9FIRM</name>
<organism evidence="2 3">
    <name type="scientific">Shuttleworthella satelles DSM 14600</name>
    <dbReference type="NCBI Taxonomy" id="626523"/>
    <lineage>
        <taxon>Bacteria</taxon>
        <taxon>Bacillati</taxon>
        <taxon>Bacillota</taxon>
        <taxon>Clostridia</taxon>
        <taxon>Lachnospirales</taxon>
        <taxon>Lachnospiraceae</taxon>
        <taxon>Shuttleworthella</taxon>
    </lineage>
</organism>
<keyword evidence="1" id="KW-1133">Transmembrane helix</keyword>
<dbReference type="Proteomes" id="UP000003494">
    <property type="component" value="Unassembled WGS sequence"/>
</dbReference>
<comment type="caution">
    <text evidence="2">The sequence shown here is derived from an EMBL/GenBank/DDBJ whole genome shotgun (WGS) entry which is preliminary data.</text>
</comment>
<dbReference type="HOGENOM" id="CLU_1446733_0_0_9"/>
<accession>C4GBD9</accession>
<gene>
    <name evidence="2" type="ORF">GCWU000342_01241</name>
</gene>
<keyword evidence="3" id="KW-1185">Reference proteome</keyword>
<dbReference type="STRING" id="626523.GCWU000342_01241"/>